<comment type="pathway">
    <text evidence="3 16">Phospholipid metabolism; CDP-diacylglycerol biosynthesis; CDP-diacylglycerol from sn-glycerol 3-phosphate: step 3/3.</text>
</comment>
<proteinExistence type="inferred from homology"/>
<keyword evidence="8 16" id="KW-0808">Transferase</keyword>
<keyword evidence="7 16" id="KW-0444">Lipid biosynthesis</keyword>
<evidence type="ECO:0000313" key="19">
    <source>
        <dbReference type="EMBL" id="VFT93080.1"/>
    </source>
</evidence>
<keyword evidence="20" id="KW-1185">Reference proteome</keyword>
<evidence type="ECO:0000256" key="1">
    <source>
        <dbReference type="ARBA" id="ARBA00001698"/>
    </source>
</evidence>
<reference evidence="19 20" key="1">
    <citation type="submission" date="2019-03" db="EMBL/GenBank/DDBJ databases">
        <authorList>
            <person name="Gaulin E."/>
            <person name="Dumas B."/>
        </authorList>
    </citation>
    <scope>NUCLEOTIDE SEQUENCE [LARGE SCALE GENOMIC DNA]</scope>
    <source>
        <strain evidence="19">CBS 568.67</strain>
    </source>
</reference>
<evidence type="ECO:0000256" key="11">
    <source>
        <dbReference type="ARBA" id="ARBA00022989"/>
    </source>
</evidence>
<evidence type="ECO:0000256" key="17">
    <source>
        <dbReference type="SAM" id="MobiDB-lite"/>
    </source>
</evidence>
<keyword evidence="9 16" id="KW-0812">Transmembrane</keyword>
<dbReference type="GO" id="GO:0005789">
    <property type="term" value="C:endoplasmic reticulum membrane"/>
    <property type="evidence" value="ECO:0007669"/>
    <property type="project" value="TreeGrafter"/>
</dbReference>
<feature type="transmembrane region" description="Helical" evidence="16">
    <location>
        <begin position="202"/>
        <end position="224"/>
    </location>
</feature>
<dbReference type="UniPathway" id="UPA00557">
    <property type="reaction ID" value="UER00614"/>
</dbReference>
<keyword evidence="15 16" id="KW-1208">Phospholipid metabolism</keyword>
<dbReference type="OrthoDB" id="10260889at2759"/>
<keyword evidence="11 16" id="KW-1133">Transmembrane helix</keyword>
<evidence type="ECO:0000256" key="2">
    <source>
        <dbReference type="ARBA" id="ARBA00004141"/>
    </source>
</evidence>
<feature type="transmembrane region" description="Helical" evidence="16">
    <location>
        <begin position="148"/>
        <end position="166"/>
    </location>
</feature>
<comment type="catalytic activity">
    <reaction evidence="1 16">
        <text>a 1,2-diacyl-sn-glycero-3-phosphate + CTP + H(+) = a CDP-1,2-diacyl-sn-glycerol + diphosphate</text>
        <dbReference type="Rhea" id="RHEA:16229"/>
        <dbReference type="ChEBI" id="CHEBI:15378"/>
        <dbReference type="ChEBI" id="CHEBI:33019"/>
        <dbReference type="ChEBI" id="CHEBI:37563"/>
        <dbReference type="ChEBI" id="CHEBI:58332"/>
        <dbReference type="ChEBI" id="CHEBI:58608"/>
        <dbReference type="EC" id="2.7.7.41"/>
    </reaction>
</comment>
<gene>
    <name evidence="19" type="primary">Aste57867_16304</name>
    <name evidence="18" type="ORF">As57867_016247</name>
    <name evidence="19" type="ORF">ASTE57867_16304</name>
</gene>
<dbReference type="PANTHER" id="PTHR13773">
    <property type="entry name" value="PHOSPHATIDATE CYTIDYLYLTRANSFERASE"/>
    <property type="match status" value="1"/>
</dbReference>
<dbReference type="Pfam" id="PF01148">
    <property type="entry name" value="CTP_transf_1"/>
    <property type="match status" value="1"/>
</dbReference>
<protein>
    <recommendedName>
        <fullName evidence="6 16">Phosphatidate cytidylyltransferase</fullName>
        <ecNumber evidence="6 16">2.7.7.41</ecNumber>
    </recommendedName>
</protein>
<comment type="similarity">
    <text evidence="5 16">Belongs to the CDS family.</text>
</comment>
<dbReference type="GO" id="GO:0016024">
    <property type="term" value="P:CDP-diacylglycerol biosynthetic process"/>
    <property type="evidence" value="ECO:0007669"/>
    <property type="project" value="UniProtKB-UniRule"/>
</dbReference>
<feature type="region of interest" description="Disordered" evidence="17">
    <location>
        <begin position="1"/>
        <end position="42"/>
    </location>
</feature>
<sequence length="421" mass="48338">MRRRTPQDEMSTPTSPTKAKTGATSPKSTSGSHAAPVNEDTTKPSMSVIKRVVAGFSMIGLFCLIMYGGHLYVTLLVVLLQSLIFRELVNVRYREAAEKQLPWFRTIQWCWFAVALLFNYGDSFQAFLRSNRNQLEMPNLRIYLQYHTWISFSMYAMLFVFSVLSLKKGYYKYQMGQLTWTIVTLCLIVFQMRYVLDNIFNGLFWLFFPASLVICNDCFAYFCGKLFGKKFIKATFLKLSPNKTWEGFVGAFLCTLVYAFFSSSLLAQYSWMTCPLETIQFLPKPLSCTPHPVFLKTWYAIPPSIASVLDLHRVQLYPIQLHSLVFACFTSIISPFGGFYASAIKRAYKLKDFDSVIPGHGGFMDRMDCQFITALFTTVYCSTFIWSYESNVQFIVETVLQLPLDQQQQVLAQLQSLIPIQ</sequence>
<evidence type="ECO:0000256" key="15">
    <source>
        <dbReference type="ARBA" id="ARBA00023264"/>
    </source>
</evidence>
<evidence type="ECO:0000313" key="20">
    <source>
        <dbReference type="Proteomes" id="UP000332933"/>
    </source>
</evidence>
<name>A0A485L5Y4_9STRA</name>
<keyword evidence="12 16" id="KW-0443">Lipid metabolism</keyword>
<dbReference type="EMBL" id="VJMH01005864">
    <property type="protein sequence ID" value="KAF0692628.1"/>
    <property type="molecule type" value="Genomic_DNA"/>
</dbReference>
<dbReference type="InterPro" id="IPR016720">
    <property type="entry name" value="PC_Trfase_euk"/>
</dbReference>
<feature type="transmembrane region" description="Helical" evidence="16">
    <location>
        <begin position="319"/>
        <end position="341"/>
    </location>
</feature>
<dbReference type="PANTHER" id="PTHR13773:SF8">
    <property type="entry name" value="PHOSPHATIDATE CYTIDYLYLTRANSFERASE, PHOTORECEPTOR-SPECIFIC"/>
    <property type="match status" value="1"/>
</dbReference>
<dbReference type="Proteomes" id="UP000332933">
    <property type="component" value="Unassembled WGS sequence"/>
</dbReference>
<keyword evidence="13 16" id="KW-0472">Membrane</keyword>
<dbReference type="EMBL" id="CAADRA010005885">
    <property type="protein sequence ID" value="VFT93080.1"/>
    <property type="molecule type" value="Genomic_DNA"/>
</dbReference>
<feature type="transmembrane region" description="Helical" evidence="16">
    <location>
        <begin position="48"/>
        <end position="67"/>
    </location>
</feature>
<accession>A0A485L5Y4</accession>
<keyword evidence="10 16" id="KW-0548">Nucleotidyltransferase</keyword>
<comment type="subcellular location">
    <subcellularLocation>
        <location evidence="2">Membrane</location>
        <topology evidence="2">Multi-pass membrane protein</topology>
    </subcellularLocation>
</comment>
<evidence type="ECO:0000256" key="12">
    <source>
        <dbReference type="ARBA" id="ARBA00023098"/>
    </source>
</evidence>
<comment type="pathway">
    <text evidence="4">Lipid metabolism.</text>
</comment>
<evidence type="ECO:0000256" key="14">
    <source>
        <dbReference type="ARBA" id="ARBA00023209"/>
    </source>
</evidence>
<evidence type="ECO:0000256" key="7">
    <source>
        <dbReference type="ARBA" id="ARBA00022516"/>
    </source>
</evidence>
<evidence type="ECO:0000256" key="16">
    <source>
        <dbReference type="PIRNR" id="PIRNR018269"/>
    </source>
</evidence>
<organism evidence="19 20">
    <name type="scientific">Aphanomyces stellatus</name>
    <dbReference type="NCBI Taxonomy" id="120398"/>
    <lineage>
        <taxon>Eukaryota</taxon>
        <taxon>Sar</taxon>
        <taxon>Stramenopiles</taxon>
        <taxon>Oomycota</taxon>
        <taxon>Saprolegniomycetes</taxon>
        <taxon>Saprolegniales</taxon>
        <taxon>Verrucalvaceae</taxon>
        <taxon>Aphanomyces</taxon>
    </lineage>
</organism>
<reference evidence="18" key="2">
    <citation type="submission" date="2019-06" db="EMBL/GenBank/DDBJ databases">
        <title>Genomics analysis of Aphanomyces spp. identifies a new class of oomycete effector associated with host adaptation.</title>
        <authorList>
            <person name="Gaulin E."/>
        </authorList>
    </citation>
    <scope>NUCLEOTIDE SEQUENCE</scope>
    <source>
        <strain evidence="18">CBS 578.67</strain>
    </source>
</reference>
<keyword evidence="14 16" id="KW-0594">Phospholipid biosynthesis</keyword>
<evidence type="ECO:0000256" key="13">
    <source>
        <dbReference type="ARBA" id="ARBA00023136"/>
    </source>
</evidence>
<feature type="compositionally biased region" description="Polar residues" evidence="17">
    <location>
        <begin position="8"/>
        <end position="32"/>
    </location>
</feature>
<evidence type="ECO:0000256" key="6">
    <source>
        <dbReference type="ARBA" id="ARBA00012487"/>
    </source>
</evidence>
<dbReference type="EC" id="2.7.7.41" evidence="6 16"/>
<evidence type="ECO:0000256" key="8">
    <source>
        <dbReference type="ARBA" id="ARBA00022679"/>
    </source>
</evidence>
<evidence type="ECO:0000256" key="3">
    <source>
        <dbReference type="ARBA" id="ARBA00005119"/>
    </source>
</evidence>
<evidence type="ECO:0000256" key="10">
    <source>
        <dbReference type="ARBA" id="ARBA00022695"/>
    </source>
</evidence>
<evidence type="ECO:0000256" key="4">
    <source>
        <dbReference type="ARBA" id="ARBA00005189"/>
    </source>
</evidence>
<evidence type="ECO:0000256" key="5">
    <source>
        <dbReference type="ARBA" id="ARBA00010185"/>
    </source>
</evidence>
<evidence type="ECO:0000256" key="9">
    <source>
        <dbReference type="ARBA" id="ARBA00022692"/>
    </source>
</evidence>
<feature type="transmembrane region" description="Helical" evidence="16">
    <location>
        <begin position="245"/>
        <end position="267"/>
    </location>
</feature>
<feature type="transmembrane region" description="Helical" evidence="16">
    <location>
        <begin position="178"/>
        <end position="196"/>
    </location>
</feature>
<dbReference type="AlphaFoldDB" id="A0A485L5Y4"/>
<dbReference type="PIRSF" id="PIRSF018269">
    <property type="entry name" value="PC_trans_euk"/>
    <property type="match status" value="1"/>
</dbReference>
<evidence type="ECO:0000313" key="18">
    <source>
        <dbReference type="EMBL" id="KAF0692628.1"/>
    </source>
</evidence>
<dbReference type="GO" id="GO:0004605">
    <property type="term" value="F:phosphatidate cytidylyltransferase activity"/>
    <property type="evidence" value="ECO:0007669"/>
    <property type="project" value="UniProtKB-UniRule"/>
</dbReference>